<sequence>MDISDFVKKAKEYNVLGIKISKDNELAAEWYSEPECRRNIYSATKSFTSCAVGFAVQEGLIDLNEKLTEAFSGDLPECIDENLKEATVRDLLTMCLGQEKGSLMGEQRPLYEEDNWVKMSLAIPFKYKPGTHFVYNNVGPYLAGILVQRRSGCDLVSYLTPRLFSKLGIKRPTWETDPLGNSFGAGGLFLTLSELHKFGLFYLNKGKWNGKQILSEKWIEESTKAADVGYYGYLFWRGEYNSFRADGKYSQISMILPKKKAVVSFVSECRKGDELLKTVYELVCAKL</sequence>
<evidence type="ECO:0000313" key="2">
    <source>
        <dbReference type="EMBL" id="CUN65654.1"/>
    </source>
</evidence>
<dbReference type="RefSeq" id="WP_055052839.1">
    <property type="nucleotide sequence ID" value="NZ_CYZA01000004.1"/>
</dbReference>
<dbReference type="InterPro" id="IPR001466">
    <property type="entry name" value="Beta-lactam-related"/>
</dbReference>
<dbReference type="PANTHER" id="PTHR43283">
    <property type="entry name" value="BETA-LACTAMASE-RELATED"/>
    <property type="match status" value="1"/>
</dbReference>
<dbReference type="SUPFAM" id="SSF56601">
    <property type="entry name" value="beta-lactamase/transpeptidase-like"/>
    <property type="match status" value="1"/>
</dbReference>
<reference evidence="2 3" key="1">
    <citation type="submission" date="2015-09" db="EMBL/GenBank/DDBJ databases">
        <authorList>
            <consortium name="Pathogen Informatics"/>
        </authorList>
    </citation>
    <scope>NUCLEOTIDE SEQUENCE [LARGE SCALE GENOMIC DNA]</scope>
    <source>
        <strain evidence="2 3">2789STDY5608838</strain>
    </source>
</reference>
<dbReference type="PANTHER" id="PTHR43283:SF7">
    <property type="entry name" value="BETA-LACTAMASE-RELATED DOMAIN-CONTAINING PROTEIN"/>
    <property type="match status" value="1"/>
</dbReference>
<dbReference type="Pfam" id="PF00144">
    <property type="entry name" value="Beta-lactamase"/>
    <property type="match status" value="1"/>
</dbReference>
<dbReference type="Proteomes" id="UP000095447">
    <property type="component" value="Unassembled WGS sequence"/>
</dbReference>
<protein>
    <submittedName>
        <fullName evidence="2">Uncharacterized protein conserved in bacteria</fullName>
    </submittedName>
</protein>
<dbReference type="Gene3D" id="3.40.710.10">
    <property type="entry name" value="DD-peptidase/beta-lactamase superfamily"/>
    <property type="match status" value="1"/>
</dbReference>
<feature type="domain" description="Beta-lactamase-related" evidence="1">
    <location>
        <begin position="39"/>
        <end position="272"/>
    </location>
</feature>
<dbReference type="AlphaFoldDB" id="A0A173YP63"/>
<dbReference type="InterPro" id="IPR050789">
    <property type="entry name" value="Diverse_Enzym_Activities"/>
</dbReference>
<proteinExistence type="predicted"/>
<dbReference type="InterPro" id="IPR012338">
    <property type="entry name" value="Beta-lactam/transpept-like"/>
</dbReference>
<organism evidence="2 3">
    <name type="scientific">Blautia obeum</name>
    <dbReference type="NCBI Taxonomy" id="40520"/>
    <lineage>
        <taxon>Bacteria</taxon>
        <taxon>Bacillati</taxon>
        <taxon>Bacillota</taxon>
        <taxon>Clostridia</taxon>
        <taxon>Lachnospirales</taxon>
        <taxon>Lachnospiraceae</taxon>
        <taxon>Blautia</taxon>
    </lineage>
</organism>
<name>A0A173YP63_9FIRM</name>
<evidence type="ECO:0000313" key="3">
    <source>
        <dbReference type="Proteomes" id="UP000095447"/>
    </source>
</evidence>
<dbReference type="EMBL" id="CYZA01000004">
    <property type="protein sequence ID" value="CUN65654.1"/>
    <property type="molecule type" value="Genomic_DNA"/>
</dbReference>
<accession>A0A173YP63</accession>
<gene>
    <name evidence="2" type="ORF">ERS852395_00941</name>
</gene>
<evidence type="ECO:0000259" key="1">
    <source>
        <dbReference type="Pfam" id="PF00144"/>
    </source>
</evidence>